<accession>A0ABW0MN53</accession>
<evidence type="ECO:0008006" key="3">
    <source>
        <dbReference type="Google" id="ProtNLM"/>
    </source>
</evidence>
<gene>
    <name evidence="1" type="ORF">ACFPQ5_09480</name>
</gene>
<dbReference type="Proteomes" id="UP001596101">
    <property type="component" value="Unassembled WGS sequence"/>
</dbReference>
<evidence type="ECO:0000313" key="2">
    <source>
        <dbReference type="Proteomes" id="UP001596101"/>
    </source>
</evidence>
<organism evidence="1 2">
    <name type="scientific">Massilia suwonensis</name>
    <dbReference type="NCBI Taxonomy" id="648895"/>
    <lineage>
        <taxon>Bacteria</taxon>
        <taxon>Pseudomonadati</taxon>
        <taxon>Pseudomonadota</taxon>
        <taxon>Betaproteobacteria</taxon>
        <taxon>Burkholderiales</taxon>
        <taxon>Oxalobacteraceae</taxon>
        <taxon>Telluria group</taxon>
        <taxon>Massilia</taxon>
    </lineage>
</organism>
<sequence>MMGASRAGSTGSMAPSDKEAMCARYRGMRNAPDERARQAMMDREMASMPPEMRQRHMEMMGKHCE</sequence>
<dbReference type="EMBL" id="JBHSMR010000013">
    <property type="protein sequence ID" value="MFC5478417.1"/>
    <property type="molecule type" value="Genomic_DNA"/>
</dbReference>
<keyword evidence="2" id="KW-1185">Reference proteome</keyword>
<protein>
    <recommendedName>
        <fullName evidence="3">DUF3106 domain-containing protein</fullName>
    </recommendedName>
</protein>
<name>A0ABW0MN53_9BURK</name>
<proteinExistence type="predicted"/>
<dbReference type="RefSeq" id="WP_379754071.1">
    <property type="nucleotide sequence ID" value="NZ_JBHSMR010000013.1"/>
</dbReference>
<comment type="caution">
    <text evidence="1">The sequence shown here is derived from an EMBL/GenBank/DDBJ whole genome shotgun (WGS) entry which is preliminary data.</text>
</comment>
<evidence type="ECO:0000313" key="1">
    <source>
        <dbReference type="EMBL" id="MFC5478417.1"/>
    </source>
</evidence>
<reference evidence="2" key="1">
    <citation type="journal article" date="2019" name="Int. J. Syst. Evol. Microbiol.">
        <title>The Global Catalogue of Microorganisms (GCM) 10K type strain sequencing project: providing services to taxonomists for standard genome sequencing and annotation.</title>
        <authorList>
            <consortium name="The Broad Institute Genomics Platform"/>
            <consortium name="The Broad Institute Genome Sequencing Center for Infectious Disease"/>
            <person name="Wu L."/>
            <person name="Ma J."/>
        </authorList>
    </citation>
    <scope>NUCLEOTIDE SEQUENCE [LARGE SCALE GENOMIC DNA]</scope>
    <source>
        <strain evidence="2">CCUG 43111</strain>
    </source>
</reference>